<keyword evidence="8" id="KW-1185">Reference proteome</keyword>
<keyword evidence="2" id="KW-0805">Transcription regulation</keyword>
<organism evidence="7 8">
    <name type="scientific">Smittium megazygosporum</name>
    <dbReference type="NCBI Taxonomy" id="133381"/>
    <lineage>
        <taxon>Eukaryota</taxon>
        <taxon>Fungi</taxon>
        <taxon>Fungi incertae sedis</taxon>
        <taxon>Zoopagomycota</taxon>
        <taxon>Kickxellomycotina</taxon>
        <taxon>Harpellomycetes</taxon>
        <taxon>Harpellales</taxon>
        <taxon>Legeriomycetaceae</taxon>
        <taxon>Smittium</taxon>
    </lineage>
</organism>
<dbReference type="OrthoDB" id="10253401at2759"/>
<evidence type="ECO:0000313" key="8">
    <source>
        <dbReference type="Proteomes" id="UP000245609"/>
    </source>
</evidence>
<gene>
    <name evidence="7" type="ORF">BB560_002988</name>
</gene>
<keyword evidence="3" id="KW-0238">DNA-binding</keyword>
<reference evidence="7 8" key="1">
    <citation type="journal article" date="2018" name="MBio">
        <title>Comparative Genomics Reveals the Core Gene Toolbox for the Fungus-Insect Symbiosis.</title>
        <authorList>
            <person name="Wang Y."/>
            <person name="Stata M."/>
            <person name="Wang W."/>
            <person name="Stajich J.E."/>
            <person name="White M.M."/>
            <person name="Moncalvo J.M."/>
        </authorList>
    </citation>
    <scope>NUCLEOTIDE SEQUENCE [LARGE SCALE GENOMIC DNA]</scope>
    <source>
        <strain evidence="7 8">SC-DP-2</strain>
    </source>
</reference>
<dbReference type="Proteomes" id="UP000245609">
    <property type="component" value="Unassembled WGS sequence"/>
</dbReference>
<dbReference type="AlphaFoldDB" id="A0A2T9ZD77"/>
<evidence type="ECO:0000256" key="5">
    <source>
        <dbReference type="ARBA" id="ARBA00035107"/>
    </source>
</evidence>
<protein>
    <recommendedName>
        <fullName evidence="6">HTH cro/C1-type domain-containing protein</fullName>
    </recommendedName>
</protein>
<name>A0A2T9ZD77_9FUNG</name>
<evidence type="ECO:0000256" key="1">
    <source>
        <dbReference type="ARBA" id="ARBA00009802"/>
    </source>
</evidence>
<dbReference type="FunFam" id="1.10.260.40:FF:000018">
    <property type="entry name" value="Multiprotein bridging factor 1"/>
    <property type="match status" value="1"/>
</dbReference>
<proteinExistence type="inferred from homology"/>
<dbReference type="PANTHER" id="PTHR10245">
    <property type="entry name" value="ENDOTHELIAL DIFFERENTIATION-RELATED FACTOR 1 MULTIPROTEIN BRIDGING FACTOR 1"/>
    <property type="match status" value="1"/>
</dbReference>
<keyword evidence="4" id="KW-0804">Transcription</keyword>
<dbReference type="PROSITE" id="PS50943">
    <property type="entry name" value="HTH_CROC1"/>
    <property type="match status" value="1"/>
</dbReference>
<dbReference type="SUPFAM" id="SSF47413">
    <property type="entry name" value="lambda repressor-like DNA-binding domains"/>
    <property type="match status" value="1"/>
</dbReference>
<comment type="similarity">
    <text evidence="1">Belongs to the MBF1 family.</text>
</comment>
<dbReference type="PANTHER" id="PTHR10245:SF15">
    <property type="entry name" value="ENDOTHELIAL DIFFERENTIATION-RELATED FACTOR 1"/>
    <property type="match status" value="1"/>
</dbReference>
<evidence type="ECO:0000256" key="3">
    <source>
        <dbReference type="ARBA" id="ARBA00023125"/>
    </source>
</evidence>
<dbReference type="CDD" id="cd00093">
    <property type="entry name" value="HTH_XRE"/>
    <property type="match status" value="1"/>
</dbReference>
<dbReference type="EMBL" id="MBFS01000418">
    <property type="protein sequence ID" value="PVV02554.1"/>
    <property type="molecule type" value="Genomic_DNA"/>
</dbReference>
<dbReference type="GO" id="GO:0005634">
    <property type="term" value="C:nucleus"/>
    <property type="evidence" value="ECO:0007669"/>
    <property type="project" value="TreeGrafter"/>
</dbReference>
<dbReference type="Gene3D" id="1.10.260.40">
    <property type="entry name" value="lambda repressor-like DNA-binding domains"/>
    <property type="match status" value="1"/>
</dbReference>
<evidence type="ECO:0000313" key="7">
    <source>
        <dbReference type="EMBL" id="PVV02554.1"/>
    </source>
</evidence>
<dbReference type="Pfam" id="PF01381">
    <property type="entry name" value="HTH_3"/>
    <property type="match status" value="1"/>
</dbReference>
<feature type="domain" description="HTH cro/C1-type" evidence="6">
    <location>
        <begin position="83"/>
        <end position="137"/>
    </location>
</feature>
<evidence type="ECO:0000256" key="4">
    <source>
        <dbReference type="ARBA" id="ARBA00023163"/>
    </source>
</evidence>
<dbReference type="SMART" id="SM00530">
    <property type="entry name" value="HTH_XRE"/>
    <property type="match status" value="1"/>
</dbReference>
<comment type="caution">
    <text evidence="7">The sequence shown here is derived from an EMBL/GenBank/DDBJ whole genome shotgun (WGS) entry which is preliminary data.</text>
</comment>
<dbReference type="GO" id="GO:0003677">
    <property type="term" value="F:DNA binding"/>
    <property type="evidence" value="ECO:0007669"/>
    <property type="project" value="UniProtKB-KW"/>
</dbReference>
<dbReference type="Pfam" id="PF08523">
    <property type="entry name" value="MBF1"/>
    <property type="match status" value="1"/>
</dbReference>
<evidence type="ECO:0000256" key="2">
    <source>
        <dbReference type="ARBA" id="ARBA00023015"/>
    </source>
</evidence>
<dbReference type="InterPro" id="IPR013729">
    <property type="entry name" value="MBF1_N"/>
</dbReference>
<sequence>MSNLGWDDVTVLRKSGNRNKISKAESDVNAARRAGGPISTNIKSSIANKAHHVQTDHRMIAKLDRDDEVAPPEKIDLSVGKAIMQARMEKKLTQKDLAAKVNEKQNVINDYEAGRAIPNQMILSKLERNLGVKLRGKNIGEPLHSKK</sequence>
<accession>A0A2T9ZD77</accession>
<dbReference type="InterPro" id="IPR010982">
    <property type="entry name" value="Lambda_DNA-bd_dom_sf"/>
</dbReference>
<dbReference type="InterPro" id="IPR001387">
    <property type="entry name" value="Cro/C1-type_HTH"/>
</dbReference>
<comment type="function">
    <text evidence="5">Transcriptional coactivator that stimulates GCN4-dependent transcriptional activity by bridging the DNA-binding region of GCN4 and TBP (SPT15), thereby recruiting TBP to GCN4-bound promoters. Involved in induction of the ribosome quality control (RQC) pathway; a pathway that degrades nascent peptide chains during problematic translation. Required to prevent stalled ribosomes from frameshifting.</text>
</comment>
<evidence type="ECO:0000259" key="6">
    <source>
        <dbReference type="PROSITE" id="PS50943"/>
    </source>
</evidence>
<dbReference type="STRING" id="133381.A0A2T9ZD77"/>